<dbReference type="VEuPathDB" id="FungiDB:AB675_11181"/>
<sequence>MGKITELDTDSAEMPPTYAQTEVPKTISSQPSKYADLRKQIESLESDESFRNSVDSEEHVSAEHTTDATSHDEATPSIQPSKQKHHHFGQRLKNKLTGTTHEEREEERARRQALYQRAYEAAPVVPPYGGYGYGYGYGGYGLGYGYGLGNPLLFDAALLGGLGGFGLGALLL</sequence>
<feature type="region of interest" description="Disordered" evidence="1">
    <location>
        <begin position="1"/>
        <end position="111"/>
    </location>
</feature>
<proteinExistence type="predicted"/>
<accession>A0A0N0NIH2</accession>
<protein>
    <submittedName>
        <fullName evidence="2">Uncharacterized protein</fullName>
    </submittedName>
</protein>
<dbReference type="EMBL" id="LFJN01000036">
    <property type="protein sequence ID" value="KPI35831.1"/>
    <property type="molecule type" value="Genomic_DNA"/>
</dbReference>
<evidence type="ECO:0000313" key="3">
    <source>
        <dbReference type="Proteomes" id="UP000038010"/>
    </source>
</evidence>
<gene>
    <name evidence="2" type="ORF">AB675_11181</name>
</gene>
<evidence type="ECO:0000256" key="1">
    <source>
        <dbReference type="SAM" id="MobiDB-lite"/>
    </source>
</evidence>
<dbReference type="GeneID" id="28731886"/>
<name>A0A0N0NIH2_9EURO</name>
<reference evidence="2 3" key="1">
    <citation type="submission" date="2015-06" db="EMBL/GenBank/DDBJ databases">
        <title>Draft genome of the ant-associated black yeast Phialophora attae CBS 131958.</title>
        <authorList>
            <person name="Moreno L.F."/>
            <person name="Stielow B.J."/>
            <person name="de Hoog S."/>
            <person name="Vicente V.A."/>
            <person name="Weiss V.A."/>
            <person name="de Vries M."/>
            <person name="Cruz L.M."/>
            <person name="Souza E.M."/>
        </authorList>
    </citation>
    <scope>NUCLEOTIDE SEQUENCE [LARGE SCALE GENOMIC DNA]</scope>
    <source>
        <strain evidence="2 3">CBS 131958</strain>
    </source>
</reference>
<dbReference type="Proteomes" id="UP000038010">
    <property type="component" value="Unassembled WGS sequence"/>
</dbReference>
<organism evidence="2 3">
    <name type="scientific">Cyphellophora attinorum</name>
    <dbReference type="NCBI Taxonomy" id="1664694"/>
    <lineage>
        <taxon>Eukaryota</taxon>
        <taxon>Fungi</taxon>
        <taxon>Dikarya</taxon>
        <taxon>Ascomycota</taxon>
        <taxon>Pezizomycotina</taxon>
        <taxon>Eurotiomycetes</taxon>
        <taxon>Chaetothyriomycetidae</taxon>
        <taxon>Chaetothyriales</taxon>
        <taxon>Cyphellophoraceae</taxon>
        <taxon>Cyphellophora</taxon>
    </lineage>
</organism>
<dbReference type="AlphaFoldDB" id="A0A0N0NIH2"/>
<comment type="caution">
    <text evidence="2">The sequence shown here is derived from an EMBL/GenBank/DDBJ whole genome shotgun (WGS) entry which is preliminary data.</text>
</comment>
<feature type="compositionally biased region" description="Basic and acidic residues" evidence="1">
    <location>
        <begin position="100"/>
        <end position="110"/>
    </location>
</feature>
<dbReference type="RefSeq" id="XP_017995794.1">
    <property type="nucleotide sequence ID" value="XM_018140006.1"/>
</dbReference>
<dbReference type="STRING" id="1664694.A0A0N0NIH2"/>
<keyword evidence="3" id="KW-1185">Reference proteome</keyword>
<evidence type="ECO:0000313" key="2">
    <source>
        <dbReference type="EMBL" id="KPI35831.1"/>
    </source>
</evidence>
<feature type="compositionally biased region" description="Basic and acidic residues" evidence="1">
    <location>
        <begin position="35"/>
        <end position="74"/>
    </location>
</feature>
<feature type="compositionally biased region" description="Basic residues" evidence="1">
    <location>
        <begin position="82"/>
        <end position="94"/>
    </location>
</feature>